<dbReference type="Pfam" id="PF07929">
    <property type="entry name" value="PRiA4_ORF3"/>
    <property type="match status" value="1"/>
</dbReference>
<dbReference type="RefSeq" id="WP_307120756.1">
    <property type="nucleotide sequence ID" value="NZ_JAUSTM010000001.1"/>
</dbReference>
<evidence type="ECO:0000259" key="2">
    <source>
        <dbReference type="Pfam" id="PF22016"/>
    </source>
</evidence>
<feature type="domain" description="Plasmid pRiA4b Orf3-like" evidence="1">
    <location>
        <begin position="189"/>
        <end position="356"/>
    </location>
</feature>
<evidence type="ECO:0000259" key="1">
    <source>
        <dbReference type="Pfam" id="PF07929"/>
    </source>
</evidence>
<evidence type="ECO:0008006" key="5">
    <source>
        <dbReference type="Google" id="ProtNLM"/>
    </source>
</evidence>
<proteinExistence type="predicted"/>
<dbReference type="SUPFAM" id="SSF159941">
    <property type="entry name" value="MM3350-like"/>
    <property type="match status" value="1"/>
</dbReference>
<dbReference type="EMBL" id="JAUSTM010000001">
    <property type="protein sequence ID" value="MDQ0221516.1"/>
    <property type="molecule type" value="Genomic_DNA"/>
</dbReference>
<gene>
    <name evidence="3" type="ORF">J2S23_000047</name>
</gene>
<dbReference type="PANTHER" id="PTHR41878:SF1">
    <property type="entry name" value="TNPR PROTEIN"/>
    <property type="match status" value="1"/>
</dbReference>
<name>A0ABT9YNE9_9STRE</name>
<dbReference type="InterPro" id="IPR053864">
    <property type="entry name" value="DUF6933"/>
</dbReference>
<dbReference type="Pfam" id="PF22016">
    <property type="entry name" value="DUF6933"/>
    <property type="match status" value="1"/>
</dbReference>
<dbReference type="Proteomes" id="UP001223079">
    <property type="component" value="Unassembled WGS sequence"/>
</dbReference>
<reference evidence="3 4" key="1">
    <citation type="submission" date="2023-07" db="EMBL/GenBank/DDBJ databases">
        <title>Genomic Encyclopedia of Type Strains, Phase IV (KMG-IV): sequencing the most valuable type-strain genomes for metagenomic binning, comparative biology and taxonomic classification.</title>
        <authorList>
            <person name="Goeker M."/>
        </authorList>
    </citation>
    <scope>NUCLEOTIDE SEQUENCE [LARGE SCALE GENOMIC DNA]</scope>
    <source>
        <strain evidence="3 4">DSM 105143</strain>
    </source>
</reference>
<accession>A0ABT9YNE9</accession>
<organism evidence="3 4">
    <name type="scientific">Streptococcus moroccensis</name>
    <dbReference type="NCBI Taxonomy" id="1451356"/>
    <lineage>
        <taxon>Bacteria</taxon>
        <taxon>Bacillati</taxon>
        <taxon>Bacillota</taxon>
        <taxon>Bacilli</taxon>
        <taxon>Lactobacillales</taxon>
        <taxon>Streptococcaceae</taxon>
        <taxon>Streptococcus</taxon>
    </lineage>
</organism>
<dbReference type="PANTHER" id="PTHR41878">
    <property type="entry name" value="LEXA REPRESSOR-RELATED"/>
    <property type="match status" value="1"/>
</dbReference>
<feature type="domain" description="DUF6933" evidence="2">
    <location>
        <begin position="3"/>
        <end position="170"/>
    </location>
</feature>
<dbReference type="InterPro" id="IPR024047">
    <property type="entry name" value="MM3350-like_sf"/>
</dbReference>
<keyword evidence="4" id="KW-1185">Reference proteome</keyword>
<comment type="caution">
    <text evidence="3">The sequence shown here is derived from an EMBL/GenBank/DDBJ whole genome shotgun (WGS) entry which is preliminary data.</text>
</comment>
<evidence type="ECO:0000313" key="4">
    <source>
        <dbReference type="Proteomes" id="UP001223079"/>
    </source>
</evidence>
<evidence type="ECO:0000313" key="3">
    <source>
        <dbReference type="EMBL" id="MDQ0221516.1"/>
    </source>
</evidence>
<sequence>MEIALTQKLKKRLPNVILDSGEDLDPFYKWTINVTNVFEDGEDDLLVMTNQETRFPVLIYNIDEFELEEMPQEEFIRFLMDKLRESLKQYGYSNKAIEAYCDQAGAVTFTKNSQAKQTSWNTNTALKASLYIGDEVNSERLVEEEPNQVLSYLLRNFPFKIGDDYHTPNESMSDRLEALTEESVYEQEAFELRVSLNLETFTIVRQIMLSASVSFLELHKVIQKLMRWQDYHLYLFELEKNGSVEKFYPFEDELWDGKLARDYRLESFLEVGNKFSYTYDFGNNWEFDIEVLSFQPNFQKELPYVIKTKGNAPSEDASFDDSYFKILEVLSDPEHPEYDAVNTIFGKVFYEEREVDLPLSKTNIFW</sequence>
<protein>
    <recommendedName>
        <fullName evidence="5">DUF4901 domain-containing protein</fullName>
    </recommendedName>
</protein>
<dbReference type="InterPro" id="IPR012912">
    <property type="entry name" value="Plasmid_pRiA4b_Orf3-like"/>
</dbReference>
<dbReference type="Gene3D" id="3.10.290.30">
    <property type="entry name" value="MM3350-like"/>
    <property type="match status" value="1"/>
</dbReference>